<gene>
    <name evidence="2" type="ORF">JTE90_005386</name>
</gene>
<accession>A0AAV6V887</accession>
<dbReference type="SUPFAM" id="SSF57903">
    <property type="entry name" value="FYVE/PHD zinc finger"/>
    <property type="match status" value="1"/>
</dbReference>
<dbReference type="AlphaFoldDB" id="A0AAV6V887"/>
<dbReference type="Proteomes" id="UP000827092">
    <property type="component" value="Unassembled WGS sequence"/>
</dbReference>
<dbReference type="CDD" id="cd15489">
    <property type="entry name" value="PHD_SF"/>
    <property type="match status" value="1"/>
</dbReference>
<organism evidence="2 3">
    <name type="scientific">Oedothorax gibbosus</name>
    <dbReference type="NCBI Taxonomy" id="931172"/>
    <lineage>
        <taxon>Eukaryota</taxon>
        <taxon>Metazoa</taxon>
        <taxon>Ecdysozoa</taxon>
        <taxon>Arthropoda</taxon>
        <taxon>Chelicerata</taxon>
        <taxon>Arachnida</taxon>
        <taxon>Araneae</taxon>
        <taxon>Araneomorphae</taxon>
        <taxon>Entelegynae</taxon>
        <taxon>Araneoidea</taxon>
        <taxon>Linyphiidae</taxon>
        <taxon>Erigoninae</taxon>
        <taxon>Oedothorax</taxon>
    </lineage>
</organism>
<comment type="caution">
    <text evidence="2">The sequence shown here is derived from an EMBL/GenBank/DDBJ whole genome shotgun (WGS) entry which is preliminary data.</text>
</comment>
<feature type="compositionally biased region" description="Basic and acidic residues" evidence="1">
    <location>
        <begin position="9"/>
        <end position="23"/>
    </location>
</feature>
<evidence type="ECO:0000313" key="3">
    <source>
        <dbReference type="Proteomes" id="UP000827092"/>
    </source>
</evidence>
<evidence type="ECO:0000313" key="2">
    <source>
        <dbReference type="EMBL" id="KAG8192088.1"/>
    </source>
</evidence>
<name>A0AAV6V887_9ARAC</name>
<keyword evidence="3" id="KW-1185">Reference proteome</keyword>
<evidence type="ECO:0000256" key="1">
    <source>
        <dbReference type="SAM" id="MobiDB-lite"/>
    </source>
</evidence>
<feature type="region of interest" description="Disordered" evidence="1">
    <location>
        <begin position="1"/>
        <end position="37"/>
    </location>
</feature>
<reference evidence="2 3" key="1">
    <citation type="journal article" date="2022" name="Nat. Ecol. Evol.">
        <title>A masculinizing supergene underlies an exaggerated male reproductive morph in a spider.</title>
        <authorList>
            <person name="Hendrickx F."/>
            <person name="De Corte Z."/>
            <person name="Sonet G."/>
            <person name="Van Belleghem S.M."/>
            <person name="Kostlbacher S."/>
            <person name="Vangestel C."/>
        </authorList>
    </citation>
    <scope>NUCLEOTIDE SEQUENCE [LARGE SCALE GENOMIC DNA]</scope>
    <source>
        <strain evidence="2">W744_W776</strain>
    </source>
</reference>
<feature type="compositionally biased region" description="Polar residues" evidence="1">
    <location>
        <begin position="24"/>
        <end position="37"/>
    </location>
</feature>
<proteinExistence type="predicted"/>
<dbReference type="InterPro" id="IPR011011">
    <property type="entry name" value="Znf_FYVE_PHD"/>
</dbReference>
<protein>
    <submittedName>
        <fullName evidence="2">Uncharacterized protein</fullName>
    </submittedName>
</protein>
<dbReference type="EMBL" id="JAFNEN010000145">
    <property type="protein sequence ID" value="KAG8192088.1"/>
    <property type="molecule type" value="Genomic_DNA"/>
</dbReference>
<sequence length="132" mass="14856">MTEQDPDEGSYRIELQRKEENNKTKATASQDNSSFSTGEVLEIEAPFPRLVKESEIFSSELTDFQKKLLCQASVDPKSFLDKGFTREVSGSKDVCILCGDFGKDKELWYRCCSCSEWIHSACNAAESADNHI</sequence>